<sequence>MARQVFVAAECGMFNHKGGVAALLNKYHLPGTLRDEYGKSLIHYIASPTAVDGRPPWEAEDIVKFLTSHEHFINSVDFRGRTALHHLAGHPHSKHERIIWCGREWAAEEAWVSVAKLLTQYGCDPRLADDTGNTAHTLATDAANHDLAQFLQEYRDGHDQSRRLPLE</sequence>
<evidence type="ECO:0000313" key="2">
    <source>
        <dbReference type="Proteomes" id="UP001487740"/>
    </source>
</evidence>
<dbReference type="Proteomes" id="UP001487740">
    <property type="component" value="Unassembled WGS sequence"/>
</dbReference>
<comment type="caution">
    <text evidence="1">The sequence shown here is derived from an EMBL/GenBank/DDBJ whole genome shotgun (WGS) entry which is preliminary data.</text>
</comment>
<evidence type="ECO:0000313" key="1">
    <source>
        <dbReference type="EMBL" id="KAK8378819.1"/>
    </source>
</evidence>
<dbReference type="Gene3D" id="1.25.40.20">
    <property type="entry name" value="Ankyrin repeat-containing domain"/>
    <property type="match status" value="1"/>
</dbReference>
<name>A0AAW0SVA6_SCYPA</name>
<keyword evidence="2" id="KW-1185">Reference proteome</keyword>
<dbReference type="SUPFAM" id="SSF48403">
    <property type="entry name" value="Ankyrin repeat"/>
    <property type="match status" value="1"/>
</dbReference>
<dbReference type="InterPro" id="IPR036770">
    <property type="entry name" value="Ankyrin_rpt-contain_sf"/>
</dbReference>
<reference evidence="1 2" key="1">
    <citation type="submission" date="2023-03" db="EMBL/GenBank/DDBJ databases">
        <title>High-quality genome of Scylla paramamosain provides insights in environmental adaptation.</title>
        <authorList>
            <person name="Zhang L."/>
        </authorList>
    </citation>
    <scope>NUCLEOTIDE SEQUENCE [LARGE SCALE GENOMIC DNA]</scope>
    <source>
        <strain evidence="1">LZ_2023a</strain>
        <tissue evidence="1">Muscle</tissue>
    </source>
</reference>
<dbReference type="AlphaFoldDB" id="A0AAW0SVA6"/>
<organism evidence="1 2">
    <name type="scientific">Scylla paramamosain</name>
    <name type="common">Mud crab</name>
    <dbReference type="NCBI Taxonomy" id="85552"/>
    <lineage>
        <taxon>Eukaryota</taxon>
        <taxon>Metazoa</taxon>
        <taxon>Ecdysozoa</taxon>
        <taxon>Arthropoda</taxon>
        <taxon>Crustacea</taxon>
        <taxon>Multicrustacea</taxon>
        <taxon>Malacostraca</taxon>
        <taxon>Eumalacostraca</taxon>
        <taxon>Eucarida</taxon>
        <taxon>Decapoda</taxon>
        <taxon>Pleocyemata</taxon>
        <taxon>Brachyura</taxon>
        <taxon>Eubrachyura</taxon>
        <taxon>Portunoidea</taxon>
        <taxon>Portunidae</taxon>
        <taxon>Portuninae</taxon>
        <taxon>Scylla</taxon>
    </lineage>
</organism>
<proteinExistence type="predicted"/>
<dbReference type="EMBL" id="JARAKH010000044">
    <property type="protein sequence ID" value="KAK8378819.1"/>
    <property type="molecule type" value="Genomic_DNA"/>
</dbReference>
<protein>
    <submittedName>
        <fullName evidence="1">Uncharacterized protein</fullName>
    </submittedName>
</protein>
<gene>
    <name evidence="1" type="ORF">O3P69_009500</name>
</gene>
<accession>A0AAW0SVA6</accession>